<evidence type="ECO:0000313" key="3">
    <source>
        <dbReference type="Proteomes" id="UP000502706"/>
    </source>
</evidence>
<dbReference type="Proteomes" id="UP000502706">
    <property type="component" value="Chromosome"/>
</dbReference>
<feature type="transmembrane region" description="Helical" evidence="1">
    <location>
        <begin position="56"/>
        <end position="75"/>
    </location>
</feature>
<dbReference type="RefSeq" id="WP_166396271.1">
    <property type="nucleotide sequence ID" value="NZ_CP045121.1"/>
</dbReference>
<feature type="transmembrane region" description="Helical" evidence="1">
    <location>
        <begin position="95"/>
        <end position="118"/>
    </location>
</feature>
<keyword evidence="1" id="KW-0812">Transmembrane</keyword>
<evidence type="ECO:0000313" key="2">
    <source>
        <dbReference type="EMBL" id="QIN78592.1"/>
    </source>
</evidence>
<dbReference type="EMBL" id="CP045121">
    <property type="protein sequence ID" value="QIN78592.1"/>
    <property type="molecule type" value="Genomic_DNA"/>
</dbReference>
<reference evidence="2 3" key="1">
    <citation type="submission" date="2019-10" db="EMBL/GenBank/DDBJ databases">
        <title>Rubrobacter sp nov SCSIO 52915 isolated from a deep-sea sediment in the South China Sea.</title>
        <authorList>
            <person name="Chen R.W."/>
        </authorList>
    </citation>
    <scope>NUCLEOTIDE SEQUENCE [LARGE SCALE GENOMIC DNA]</scope>
    <source>
        <strain evidence="2 3">SCSIO 52915</strain>
    </source>
</reference>
<dbReference type="KEGG" id="rmar:GBA65_08735"/>
<keyword evidence="3" id="KW-1185">Reference proteome</keyword>
<accession>A0A6G8PWK9</accession>
<keyword evidence="1" id="KW-0472">Membrane</keyword>
<name>A0A6G8PWK9_9ACTN</name>
<sequence length="119" mass="11651">MLWIVAGASLFVVAFDALGSLAARRLGFPYAVLTVVSLLVYGTTGALAADQSGVTMGTLAAGIVGLVDSTLGWAVSRKLGAGRLPNEAPRPGVSAGTVLLVSLLAAAIGLVGGSVVTAG</sequence>
<dbReference type="AlphaFoldDB" id="A0A6G8PWK9"/>
<evidence type="ECO:0000256" key="1">
    <source>
        <dbReference type="SAM" id="Phobius"/>
    </source>
</evidence>
<gene>
    <name evidence="2" type="ORF">GBA65_08735</name>
</gene>
<protein>
    <submittedName>
        <fullName evidence="2">Uncharacterized protein</fullName>
    </submittedName>
</protein>
<organism evidence="2 3">
    <name type="scientific">Rubrobacter marinus</name>
    <dbReference type="NCBI Taxonomy" id="2653852"/>
    <lineage>
        <taxon>Bacteria</taxon>
        <taxon>Bacillati</taxon>
        <taxon>Actinomycetota</taxon>
        <taxon>Rubrobacteria</taxon>
        <taxon>Rubrobacterales</taxon>
        <taxon>Rubrobacteraceae</taxon>
        <taxon>Rubrobacter</taxon>
    </lineage>
</organism>
<feature type="transmembrane region" description="Helical" evidence="1">
    <location>
        <begin position="29"/>
        <end position="49"/>
    </location>
</feature>
<keyword evidence="1" id="KW-1133">Transmembrane helix</keyword>
<proteinExistence type="predicted"/>